<dbReference type="Gene3D" id="1.10.555.10">
    <property type="entry name" value="Rho GTPase activation protein"/>
    <property type="match status" value="1"/>
</dbReference>
<dbReference type="PANTHER" id="PTHR15228:SF25">
    <property type="entry name" value="F-BAR DOMAIN-CONTAINING PROTEIN"/>
    <property type="match status" value="1"/>
</dbReference>
<dbReference type="SMART" id="SM00324">
    <property type="entry name" value="RhoGAP"/>
    <property type="match status" value="1"/>
</dbReference>
<evidence type="ECO:0000259" key="3">
    <source>
        <dbReference type="PROSITE" id="PS50238"/>
    </source>
</evidence>
<feature type="region of interest" description="Disordered" evidence="2">
    <location>
        <begin position="301"/>
        <end position="341"/>
    </location>
</feature>
<dbReference type="PANTHER" id="PTHR15228">
    <property type="entry name" value="SPERMATHECAL PHYSIOLOGY VARIANT"/>
    <property type="match status" value="1"/>
</dbReference>
<feature type="domain" description="Rho-GAP" evidence="3">
    <location>
        <begin position="117"/>
        <end position="434"/>
    </location>
</feature>
<feature type="compositionally biased region" description="Low complexity" evidence="2">
    <location>
        <begin position="46"/>
        <end position="55"/>
    </location>
</feature>
<protein>
    <submittedName>
        <fullName evidence="4">GTPase-activating protein</fullName>
    </submittedName>
</protein>
<dbReference type="GO" id="GO:0005938">
    <property type="term" value="C:cell cortex"/>
    <property type="evidence" value="ECO:0007669"/>
    <property type="project" value="TreeGrafter"/>
</dbReference>
<dbReference type="CDD" id="cd04396">
    <property type="entry name" value="RhoGAP_fSAC7_BAG7"/>
    <property type="match status" value="1"/>
</dbReference>
<dbReference type="PROSITE" id="PS50238">
    <property type="entry name" value="RHOGAP"/>
    <property type="match status" value="1"/>
</dbReference>
<dbReference type="GO" id="GO:0005096">
    <property type="term" value="F:GTPase activator activity"/>
    <property type="evidence" value="ECO:0007669"/>
    <property type="project" value="UniProtKB-KW"/>
</dbReference>
<feature type="region of interest" description="Disordered" evidence="2">
    <location>
        <begin position="440"/>
        <end position="464"/>
    </location>
</feature>
<keyword evidence="1" id="KW-0343">GTPase activation</keyword>
<dbReference type="GO" id="GO:0060237">
    <property type="term" value="P:regulation of fungal-type cell wall organization"/>
    <property type="evidence" value="ECO:0007669"/>
    <property type="project" value="TreeGrafter"/>
</dbReference>
<comment type="caution">
    <text evidence="4">The sequence shown here is derived from an EMBL/GenBank/DDBJ whole genome shotgun (WGS) entry which is preliminary data.</text>
</comment>
<dbReference type="KEGG" id="clus:A9F13_03g01562"/>
<proteinExistence type="predicted"/>
<evidence type="ECO:0000256" key="1">
    <source>
        <dbReference type="ARBA" id="ARBA00022468"/>
    </source>
</evidence>
<dbReference type="SUPFAM" id="SSF48350">
    <property type="entry name" value="GTPase activation domain, GAP"/>
    <property type="match status" value="1"/>
</dbReference>
<evidence type="ECO:0000313" key="4">
    <source>
        <dbReference type="EMBL" id="OVF10023.1"/>
    </source>
</evidence>
<dbReference type="EMBL" id="LYUB02000003">
    <property type="protein sequence ID" value="OVF10023.1"/>
    <property type="molecule type" value="Genomic_DNA"/>
</dbReference>
<dbReference type="InterPro" id="IPR000198">
    <property type="entry name" value="RhoGAP_dom"/>
</dbReference>
<dbReference type="InterPro" id="IPR051025">
    <property type="entry name" value="RhoGAP"/>
</dbReference>
<feature type="region of interest" description="Disordered" evidence="2">
    <location>
        <begin position="25"/>
        <end position="84"/>
    </location>
</feature>
<feature type="compositionally biased region" description="Polar residues" evidence="2">
    <location>
        <begin position="70"/>
        <end position="84"/>
    </location>
</feature>
<feature type="region of interest" description="Disordered" evidence="2">
    <location>
        <begin position="487"/>
        <end position="536"/>
    </location>
</feature>
<sequence>MSTPASPSNRNSLLGWVKNLKRQALTSSDSVNDVSDSEPAEPRSPPRSSLSTDPSAAELLRPILNHKSRSTNNVHRMRSNSATTPCVSADSLHLRQHRDSFLQSNSLVDESSKYFGVPLEAAIEQASVKISIMAPDASSNMPHYGRIPIVVAKCGVFLKKNGLAVEGIFRVGGSSKRIRELQIIFNTPPDFGRKLDWDGYNVHDAASVLRRYLNALPEPLVPLHLYEDFRDPLRSRPRIIKFMKYRAENPRPKKPTSEVAASSSTALAPSDAAAGSATGSLADLLDSSSQVASQTTSVLLQAPPESQPGNQTAAMQASAPQEAEAVETRASTSSGDRKSRSYKKLARDVYSAIDDYKHLLDELPGLSKQLLFYILDLLSMVQSNSNENLMSSRNLAAIFQPSILSHPQHDMDPEEYALSQAVVEFLIQYAYKLLPNEEPQKVRPAEPEHPKRFHSQSLSSPNPDDLDMIGYRNLVKNARGLTVSDTEHDFASASSDDENLSESLPKQLPKPTNAPNLMGVITGESPPPIVVSPSHQ</sequence>
<name>A0AA91T340_CLALS</name>
<evidence type="ECO:0000313" key="5">
    <source>
        <dbReference type="Proteomes" id="UP000195602"/>
    </source>
</evidence>
<organism evidence="4 5">
    <name type="scientific">Clavispora lusitaniae</name>
    <name type="common">Candida lusitaniae</name>
    <dbReference type="NCBI Taxonomy" id="36911"/>
    <lineage>
        <taxon>Eukaryota</taxon>
        <taxon>Fungi</taxon>
        <taxon>Dikarya</taxon>
        <taxon>Ascomycota</taxon>
        <taxon>Saccharomycotina</taxon>
        <taxon>Pichiomycetes</taxon>
        <taxon>Metschnikowiaceae</taxon>
        <taxon>Clavispora</taxon>
    </lineage>
</organism>
<feature type="compositionally biased region" description="Low complexity" evidence="2">
    <location>
        <begin position="260"/>
        <end position="272"/>
    </location>
</feature>
<gene>
    <name evidence="4" type="ORF">A9F13_03g01562</name>
</gene>
<dbReference type="Pfam" id="PF00620">
    <property type="entry name" value="RhoGAP"/>
    <property type="match status" value="2"/>
</dbReference>
<dbReference type="AlphaFoldDB" id="A0AA91T340"/>
<dbReference type="Proteomes" id="UP000195602">
    <property type="component" value="Unassembled WGS sequence"/>
</dbReference>
<feature type="region of interest" description="Disordered" evidence="2">
    <location>
        <begin position="244"/>
        <end position="272"/>
    </location>
</feature>
<feature type="compositionally biased region" description="Basic and acidic residues" evidence="2">
    <location>
        <begin position="440"/>
        <end position="450"/>
    </location>
</feature>
<dbReference type="InterPro" id="IPR008936">
    <property type="entry name" value="Rho_GTPase_activation_prot"/>
</dbReference>
<feature type="compositionally biased region" description="Polar residues" evidence="2">
    <location>
        <begin position="307"/>
        <end position="319"/>
    </location>
</feature>
<reference evidence="4 5" key="1">
    <citation type="submission" date="2017-04" db="EMBL/GenBank/DDBJ databases">
        <title>Draft genome of the yeast Clavispora lusitaniae type strain CBS 6936.</title>
        <authorList>
            <person name="Durrens P."/>
            <person name="Klopp C."/>
            <person name="Biteau N."/>
            <person name="Fitton-Ouhabi V."/>
            <person name="Dementhon K."/>
            <person name="Accoceberry I."/>
            <person name="Sherman D.J."/>
            <person name="Noel T."/>
        </authorList>
    </citation>
    <scope>NUCLEOTIDE SEQUENCE [LARGE SCALE GENOMIC DNA]</scope>
    <source>
        <strain evidence="4 5">CBS 6936</strain>
    </source>
</reference>
<dbReference type="GO" id="GO:0007165">
    <property type="term" value="P:signal transduction"/>
    <property type="evidence" value="ECO:0007669"/>
    <property type="project" value="InterPro"/>
</dbReference>
<accession>A0AA91T340</accession>
<evidence type="ECO:0000256" key="2">
    <source>
        <dbReference type="SAM" id="MobiDB-lite"/>
    </source>
</evidence>